<dbReference type="CDD" id="cd00761">
    <property type="entry name" value="Glyco_tranf_GTA_type"/>
    <property type="match status" value="1"/>
</dbReference>
<dbReference type="AlphaFoldDB" id="A0A3M9X1B8"/>
<organism evidence="3 4">
    <name type="scientific">Mesorhizobium japonicum</name>
    <dbReference type="NCBI Taxonomy" id="2066070"/>
    <lineage>
        <taxon>Bacteria</taxon>
        <taxon>Pseudomonadati</taxon>
        <taxon>Pseudomonadota</taxon>
        <taxon>Alphaproteobacteria</taxon>
        <taxon>Hyphomicrobiales</taxon>
        <taxon>Phyllobacteriaceae</taxon>
        <taxon>Mesorhizobium</taxon>
    </lineage>
</organism>
<dbReference type="InterPro" id="IPR029044">
    <property type="entry name" value="Nucleotide-diphossugar_trans"/>
</dbReference>
<sequence length="330" mass="37089">MIGELRDGAMTRVYIGIASRDRPKMVSELLDSVARLDIEANLELAIILVENGNGEVLRQAVERFAANSVRIKIHHLVEPRLGIVFARNAALEFATNSNFDGLAFVDDDEVVTPTWILELLAEQQRGQYDIVGGPVRAFVDSRPLTFWNRIVWKGLSTRVQRVEQACGERKANGKESQIVLSTNNWLVSLPFVRKENLKFDERYNLTGGEDTRFLRDAWRLGAKTGWAPKAVVREQIVRERLSPWYQIRRARDHALVSLNDKSDRRPASKWLRGPVSAIFKLLSGLVLLLVAPFTGGATFFNALRALGEAAGRTQGLLGIKSKHYRVTMGK</sequence>
<keyword evidence="1" id="KW-0812">Transmembrane</keyword>
<keyword evidence="1" id="KW-1133">Transmembrane helix</keyword>
<dbReference type="InterPro" id="IPR001173">
    <property type="entry name" value="Glyco_trans_2-like"/>
</dbReference>
<dbReference type="Gene3D" id="3.90.550.10">
    <property type="entry name" value="Spore Coat Polysaccharide Biosynthesis Protein SpsA, Chain A"/>
    <property type="match status" value="1"/>
</dbReference>
<protein>
    <recommendedName>
        <fullName evidence="2">Glycosyltransferase 2-like domain-containing protein</fullName>
    </recommendedName>
</protein>
<dbReference type="SUPFAM" id="SSF53448">
    <property type="entry name" value="Nucleotide-diphospho-sugar transferases"/>
    <property type="match status" value="1"/>
</dbReference>
<gene>
    <name evidence="3" type="ORF">DNR46_34495</name>
</gene>
<dbReference type="PANTHER" id="PTHR43685:SF2">
    <property type="entry name" value="GLYCOSYLTRANSFERASE 2-LIKE DOMAIN-CONTAINING PROTEIN"/>
    <property type="match status" value="1"/>
</dbReference>
<dbReference type="RefSeq" id="WP_123170425.1">
    <property type="nucleotide sequence ID" value="NZ_QKOD01000021.1"/>
</dbReference>
<dbReference type="EMBL" id="QKOD01000021">
    <property type="protein sequence ID" value="RNJ41308.1"/>
    <property type="molecule type" value="Genomic_DNA"/>
</dbReference>
<feature type="transmembrane region" description="Helical" evidence="1">
    <location>
        <begin position="281"/>
        <end position="303"/>
    </location>
</feature>
<proteinExistence type="predicted"/>
<dbReference type="InterPro" id="IPR050834">
    <property type="entry name" value="Glycosyltransf_2"/>
</dbReference>
<dbReference type="Proteomes" id="UP000275436">
    <property type="component" value="Unassembled WGS sequence"/>
</dbReference>
<evidence type="ECO:0000259" key="2">
    <source>
        <dbReference type="Pfam" id="PF00535"/>
    </source>
</evidence>
<reference evidence="3 4" key="1">
    <citation type="journal article" date="2018" name="Mol. Plant Microbe Interact.">
        <title>Taxonomically Different Co-Microsymbionts of a Relict Legume, Oxytropis popoviana, Have Complementary Sets of Symbiotic Genes and Together Increase the Efficiency of Plant Nodulation.</title>
        <authorList>
            <person name="Safronova V."/>
            <person name="Belimov A."/>
            <person name="Sazanova A."/>
            <person name="Chirak E."/>
            <person name="Verkhozina A."/>
            <person name="Kuznetsova I."/>
            <person name="Andronov E."/>
            <person name="Puhalsky J."/>
            <person name="Tikhonovich I."/>
        </authorList>
    </citation>
    <scope>NUCLEOTIDE SEQUENCE [LARGE SCALE GENOMIC DNA]</scope>
    <source>
        <strain evidence="3 4">Opo-235</strain>
    </source>
</reference>
<accession>A0A3M9X1B8</accession>
<evidence type="ECO:0000313" key="3">
    <source>
        <dbReference type="EMBL" id="RNJ41308.1"/>
    </source>
</evidence>
<feature type="domain" description="Glycosyltransferase 2-like" evidence="2">
    <location>
        <begin position="15"/>
        <end position="151"/>
    </location>
</feature>
<dbReference type="Pfam" id="PF00535">
    <property type="entry name" value="Glycos_transf_2"/>
    <property type="match status" value="1"/>
</dbReference>
<keyword evidence="1" id="KW-0472">Membrane</keyword>
<evidence type="ECO:0000313" key="4">
    <source>
        <dbReference type="Proteomes" id="UP000275436"/>
    </source>
</evidence>
<name>A0A3M9X1B8_9HYPH</name>
<comment type="caution">
    <text evidence="3">The sequence shown here is derived from an EMBL/GenBank/DDBJ whole genome shotgun (WGS) entry which is preliminary data.</text>
</comment>
<evidence type="ECO:0000256" key="1">
    <source>
        <dbReference type="SAM" id="Phobius"/>
    </source>
</evidence>
<dbReference type="PANTHER" id="PTHR43685">
    <property type="entry name" value="GLYCOSYLTRANSFERASE"/>
    <property type="match status" value="1"/>
</dbReference>